<keyword evidence="2" id="KW-1185">Reference proteome</keyword>
<dbReference type="SUPFAM" id="SSF81301">
    <property type="entry name" value="Nucleotidyltransferase"/>
    <property type="match status" value="1"/>
</dbReference>
<dbReference type="InterPro" id="IPR018775">
    <property type="entry name" value="RlaP"/>
</dbReference>
<dbReference type="PATRIC" id="fig|1046596.6.peg.1194"/>
<organism evidence="1 2">
    <name type="scientific">Liquorilactobacillus mali KCTC 3596 = DSM 20444</name>
    <dbReference type="NCBI Taxonomy" id="1046596"/>
    <lineage>
        <taxon>Bacteria</taxon>
        <taxon>Bacillati</taxon>
        <taxon>Bacillota</taxon>
        <taxon>Bacilli</taxon>
        <taxon>Lactobacillales</taxon>
        <taxon>Lactobacillaceae</taxon>
        <taxon>Liquorilactobacillus</taxon>
    </lineage>
</organism>
<accession>A0A0R2DZJ8</accession>
<dbReference type="Gene3D" id="3.30.460.10">
    <property type="entry name" value="Beta Polymerase, domain 2"/>
    <property type="match status" value="1"/>
</dbReference>
<evidence type="ECO:0000313" key="2">
    <source>
        <dbReference type="Proteomes" id="UP000050898"/>
    </source>
</evidence>
<dbReference type="EMBL" id="AYYH01000027">
    <property type="protein sequence ID" value="KRN09390.1"/>
    <property type="molecule type" value="Genomic_DNA"/>
</dbReference>
<dbReference type="Pfam" id="PF10127">
    <property type="entry name" value="RlaP"/>
    <property type="match status" value="1"/>
</dbReference>
<dbReference type="AlphaFoldDB" id="A0A0R2DZJ8"/>
<dbReference type="CDD" id="cd05403">
    <property type="entry name" value="NT_KNTase_like"/>
    <property type="match status" value="1"/>
</dbReference>
<reference evidence="1 2" key="1">
    <citation type="journal article" date="2015" name="Genome Announc.">
        <title>Expanding the biotechnology potential of lactobacilli through comparative genomics of 213 strains and associated genera.</title>
        <authorList>
            <person name="Sun Z."/>
            <person name="Harris H.M."/>
            <person name="McCann A."/>
            <person name="Guo C."/>
            <person name="Argimon S."/>
            <person name="Zhang W."/>
            <person name="Yang X."/>
            <person name="Jeffery I.B."/>
            <person name="Cooney J.C."/>
            <person name="Kagawa T.F."/>
            <person name="Liu W."/>
            <person name="Song Y."/>
            <person name="Salvetti E."/>
            <person name="Wrobel A."/>
            <person name="Rasinkangas P."/>
            <person name="Parkhill J."/>
            <person name="Rea M.C."/>
            <person name="O'Sullivan O."/>
            <person name="Ritari J."/>
            <person name="Douillard F.P."/>
            <person name="Paul Ross R."/>
            <person name="Yang R."/>
            <person name="Briner A.E."/>
            <person name="Felis G.E."/>
            <person name="de Vos W.M."/>
            <person name="Barrangou R."/>
            <person name="Klaenhammer T.R."/>
            <person name="Caufield P.W."/>
            <person name="Cui Y."/>
            <person name="Zhang H."/>
            <person name="O'Toole P.W."/>
        </authorList>
    </citation>
    <scope>NUCLEOTIDE SEQUENCE [LARGE SCALE GENOMIC DNA]</scope>
    <source>
        <strain evidence="1 2">DSM 20444</strain>
    </source>
</reference>
<comment type="caution">
    <text evidence="1">The sequence shown here is derived from an EMBL/GenBank/DDBJ whole genome shotgun (WGS) entry which is preliminary data.</text>
</comment>
<sequence length="255" mass="29774">MKVSVPQKIVNDIREKIPNLALLYLTGSRLTGTNNLNSDYDFYAFTISNKKDFVLSDRNKGKTYRGENYEIKCFDITHLFSLLKKTNPNFIEIFFNRPVFIGTYFSTLAEMLYQYRELLSSMDSKHFVGSCVGMIKSNLSRMSPDKVYHGSGSFGKELFNLIKAYRYGISVYNNTFLENEVYVCENTFLEVEISGIARYMYVKNTDSYDKDLLHFIDPEGLYKALKEKYESMETKTDFELMDKLIYNTPLFIEPR</sequence>
<protein>
    <submittedName>
        <fullName evidence="1">Uncharacterized protein</fullName>
    </submittedName>
</protein>
<name>A0A0R2DZJ8_9LACO</name>
<dbReference type="Proteomes" id="UP000050898">
    <property type="component" value="Unassembled WGS sequence"/>
</dbReference>
<evidence type="ECO:0000313" key="1">
    <source>
        <dbReference type="EMBL" id="KRN09390.1"/>
    </source>
</evidence>
<gene>
    <name evidence="1" type="ORF">FD00_GL001113</name>
</gene>
<dbReference type="RefSeq" id="WP_010078318.1">
    <property type="nucleotide sequence ID" value="NZ_AYYH01000027.1"/>
</dbReference>
<proteinExistence type="predicted"/>
<dbReference type="InterPro" id="IPR043519">
    <property type="entry name" value="NT_sf"/>
</dbReference>